<name>A0A3M7SRV5_BRAPC</name>
<keyword evidence="10" id="KW-1133">Transmembrane helix</keyword>
<evidence type="ECO:0000256" key="11">
    <source>
        <dbReference type="ARBA" id="ARBA00023136"/>
    </source>
</evidence>
<evidence type="ECO:0000256" key="2">
    <source>
        <dbReference type="ARBA" id="ARBA00004613"/>
    </source>
</evidence>
<evidence type="ECO:0000256" key="13">
    <source>
        <dbReference type="ARBA" id="ARBA00023180"/>
    </source>
</evidence>
<evidence type="ECO:0000259" key="14">
    <source>
        <dbReference type="SMART" id="SM00013"/>
    </source>
</evidence>
<evidence type="ECO:0000259" key="15">
    <source>
        <dbReference type="SMART" id="SM00082"/>
    </source>
</evidence>
<dbReference type="PANTHER" id="PTHR24369:SF196">
    <property type="entry name" value="RETICULON 4 RECEPTOR LIKE 1"/>
    <property type="match status" value="1"/>
</dbReference>
<keyword evidence="4" id="KW-1003">Cell membrane</keyword>
<dbReference type="AlphaFoldDB" id="A0A3M7SRV5"/>
<dbReference type="Pfam" id="PF01462">
    <property type="entry name" value="LRRNT"/>
    <property type="match status" value="2"/>
</dbReference>
<dbReference type="SMART" id="SM00082">
    <property type="entry name" value="LRRCT"/>
    <property type="match status" value="2"/>
</dbReference>
<dbReference type="Pfam" id="PF13855">
    <property type="entry name" value="LRR_8"/>
    <property type="match status" value="1"/>
</dbReference>
<evidence type="ECO:0000256" key="6">
    <source>
        <dbReference type="ARBA" id="ARBA00022614"/>
    </source>
</evidence>
<dbReference type="InterPro" id="IPR001611">
    <property type="entry name" value="Leu-rich_rpt"/>
</dbReference>
<dbReference type="GO" id="GO:0005886">
    <property type="term" value="C:plasma membrane"/>
    <property type="evidence" value="ECO:0007669"/>
    <property type="project" value="UniProtKB-SubCell"/>
</dbReference>
<keyword evidence="3" id="KW-0217">Developmental protein</keyword>
<keyword evidence="13" id="KW-0325">Glycoprotein</keyword>
<dbReference type="InterPro" id="IPR050541">
    <property type="entry name" value="LRR_TM_domain-containing"/>
</dbReference>
<evidence type="ECO:0000256" key="4">
    <source>
        <dbReference type="ARBA" id="ARBA00022475"/>
    </source>
</evidence>
<feature type="domain" description="LRRNT" evidence="14">
    <location>
        <begin position="87"/>
        <end position="119"/>
    </location>
</feature>
<dbReference type="InterPro" id="IPR000483">
    <property type="entry name" value="Cys-rich_flank_reg_C"/>
</dbReference>
<sequence>MPDYKRTEQFLFESQIMVIHLGRNPLICDCRLKWLNEYFHTHPVEKSGIACNMPRRLAKKSIGLIPNSRFRCSVNQNFDRTCDQFDKCPANCSCQGSIVDCRSQGLDHIPEDIPPSTTELHLQDNNLRVIKSNGAFKKLKNLQRLDLRNNKIYLIEENAFQGADQLSELFLNENFLSNISPNMFSGLQNLKTLLLRSNSLNFLTNNSFNNLNQLRLLSLYDNQISCIQRGAFDNLKSLSTLNLMSNPFVCNCGLKWLKDWLKHANIATGNPKCSAPGHLKDHSLVNLDDHSFECDLNHEQIDQCGNILVPLTAKYKASSCPVNCSCSDKIVRCSHQKLATVPQDIPLDVKELYLDSNQIEEIPEFFKKFLYLEKLDLSSNRIKEIPSRVFERLAQMDTLILSFNSIECINAESFAGLFKLRLLSLYANKMTTIPDGAFKDLKSLSHIVRTVHLFDFLNGKNGAIKYVALYCMHNELAYKYIKNQVIFNKAHRFDFQYCLHSPLKGLKF</sequence>
<dbReference type="Pfam" id="PF13306">
    <property type="entry name" value="LRR_5"/>
    <property type="match status" value="1"/>
</dbReference>
<keyword evidence="9" id="KW-0677">Repeat</keyword>
<evidence type="ECO:0000256" key="1">
    <source>
        <dbReference type="ARBA" id="ARBA00004236"/>
    </source>
</evidence>
<evidence type="ECO:0000256" key="9">
    <source>
        <dbReference type="ARBA" id="ARBA00022737"/>
    </source>
</evidence>
<keyword evidence="8" id="KW-0732">Signal</keyword>
<dbReference type="SMART" id="SM00369">
    <property type="entry name" value="LRR_TYP"/>
    <property type="match status" value="8"/>
</dbReference>
<keyword evidence="11" id="KW-0472">Membrane</keyword>
<dbReference type="FunFam" id="3.80.10.10:FF:001438">
    <property type="entry name" value="Uncharacterized protein"/>
    <property type="match status" value="1"/>
</dbReference>
<dbReference type="InterPro" id="IPR000372">
    <property type="entry name" value="LRRNT"/>
</dbReference>
<proteinExistence type="predicted"/>
<dbReference type="PANTHER" id="PTHR24369">
    <property type="entry name" value="ANTIGEN BSP, PUTATIVE-RELATED"/>
    <property type="match status" value="1"/>
</dbReference>
<protein>
    <submittedName>
        <fullName evidence="16">Slit 2</fullName>
    </submittedName>
</protein>
<evidence type="ECO:0000313" key="16">
    <source>
        <dbReference type="EMBL" id="RNA38415.1"/>
    </source>
</evidence>
<dbReference type="InterPro" id="IPR026906">
    <property type="entry name" value="LRR_5"/>
</dbReference>
<gene>
    <name evidence="16" type="ORF">BpHYR1_054229</name>
</gene>
<dbReference type="EMBL" id="REGN01000874">
    <property type="protein sequence ID" value="RNA38415.1"/>
    <property type="molecule type" value="Genomic_DNA"/>
</dbReference>
<dbReference type="InterPro" id="IPR003591">
    <property type="entry name" value="Leu-rich_rpt_typical-subtyp"/>
</dbReference>
<reference evidence="16 17" key="1">
    <citation type="journal article" date="2018" name="Sci. Rep.">
        <title>Genomic signatures of local adaptation to the degree of environmental predictability in rotifers.</title>
        <authorList>
            <person name="Franch-Gras L."/>
            <person name="Hahn C."/>
            <person name="Garcia-Roger E.M."/>
            <person name="Carmona M.J."/>
            <person name="Serra M."/>
            <person name="Gomez A."/>
        </authorList>
    </citation>
    <scope>NUCLEOTIDE SEQUENCE [LARGE SCALE GENOMIC DNA]</scope>
    <source>
        <strain evidence="16">HYR1</strain>
    </source>
</reference>
<dbReference type="FunFam" id="3.80.10.10:FF:000002">
    <property type="entry name" value="Slit guidance ligand 2"/>
    <property type="match status" value="1"/>
</dbReference>
<evidence type="ECO:0000313" key="17">
    <source>
        <dbReference type="Proteomes" id="UP000276133"/>
    </source>
</evidence>
<evidence type="ECO:0000256" key="12">
    <source>
        <dbReference type="ARBA" id="ARBA00023157"/>
    </source>
</evidence>
<comment type="caution">
    <text evidence="16">The sequence shown here is derived from an EMBL/GenBank/DDBJ whole genome shotgun (WGS) entry which is preliminary data.</text>
</comment>
<dbReference type="STRING" id="10195.A0A3M7SRV5"/>
<dbReference type="Proteomes" id="UP000276133">
    <property type="component" value="Unassembled WGS sequence"/>
</dbReference>
<feature type="domain" description="LRRCT" evidence="15">
    <location>
        <begin position="246"/>
        <end position="295"/>
    </location>
</feature>
<dbReference type="Gene3D" id="3.80.10.10">
    <property type="entry name" value="Ribonuclease Inhibitor"/>
    <property type="match status" value="3"/>
</dbReference>
<keyword evidence="6" id="KW-0433">Leucine-rich repeat</keyword>
<feature type="domain" description="LRRNT" evidence="14">
    <location>
        <begin position="319"/>
        <end position="351"/>
    </location>
</feature>
<evidence type="ECO:0000256" key="3">
    <source>
        <dbReference type="ARBA" id="ARBA00022473"/>
    </source>
</evidence>
<keyword evidence="17" id="KW-1185">Reference proteome</keyword>
<keyword evidence="5" id="KW-0964">Secreted</keyword>
<evidence type="ECO:0000256" key="5">
    <source>
        <dbReference type="ARBA" id="ARBA00022525"/>
    </source>
</evidence>
<evidence type="ECO:0000256" key="7">
    <source>
        <dbReference type="ARBA" id="ARBA00022692"/>
    </source>
</evidence>
<dbReference type="GO" id="GO:0005576">
    <property type="term" value="C:extracellular region"/>
    <property type="evidence" value="ECO:0007669"/>
    <property type="project" value="UniProtKB-SubCell"/>
</dbReference>
<dbReference type="InterPro" id="IPR032675">
    <property type="entry name" value="LRR_dom_sf"/>
</dbReference>
<dbReference type="Pfam" id="PF01463">
    <property type="entry name" value="LRRCT"/>
    <property type="match status" value="2"/>
</dbReference>
<dbReference type="SMART" id="SM00013">
    <property type="entry name" value="LRRNT"/>
    <property type="match status" value="2"/>
</dbReference>
<dbReference type="GO" id="GO:0007399">
    <property type="term" value="P:nervous system development"/>
    <property type="evidence" value="ECO:0007669"/>
    <property type="project" value="UniProtKB-ARBA"/>
</dbReference>
<accession>A0A3M7SRV5</accession>
<comment type="subcellular location">
    <subcellularLocation>
        <location evidence="1">Cell membrane</location>
    </subcellularLocation>
    <subcellularLocation>
        <location evidence="2">Secreted</location>
    </subcellularLocation>
</comment>
<evidence type="ECO:0000256" key="8">
    <source>
        <dbReference type="ARBA" id="ARBA00022729"/>
    </source>
</evidence>
<dbReference type="SUPFAM" id="SSF52058">
    <property type="entry name" value="L domain-like"/>
    <property type="match status" value="2"/>
</dbReference>
<dbReference type="PROSITE" id="PS51450">
    <property type="entry name" value="LRR"/>
    <property type="match status" value="2"/>
</dbReference>
<keyword evidence="7" id="KW-0812">Transmembrane</keyword>
<organism evidence="16 17">
    <name type="scientific">Brachionus plicatilis</name>
    <name type="common">Marine rotifer</name>
    <name type="synonym">Brachionus muelleri</name>
    <dbReference type="NCBI Taxonomy" id="10195"/>
    <lineage>
        <taxon>Eukaryota</taxon>
        <taxon>Metazoa</taxon>
        <taxon>Spiralia</taxon>
        <taxon>Gnathifera</taxon>
        <taxon>Rotifera</taxon>
        <taxon>Eurotatoria</taxon>
        <taxon>Monogononta</taxon>
        <taxon>Pseudotrocha</taxon>
        <taxon>Ploima</taxon>
        <taxon>Brachionidae</taxon>
        <taxon>Brachionus</taxon>
    </lineage>
</organism>
<keyword evidence="12" id="KW-1015">Disulfide bond</keyword>
<dbReference type="OrthoDB" id="283575at2759"/>
<evidence type="ECO:0000256" key="10">
    <source>
        <dbReference type="ARBA" id="ARBA00022989"/>
    </source>
</evidence>
<feature type="domain" description="LRRCT" evidence="15">
    <location>
        <begin position="24"/>
        <end position="73"/>
    </location>
</feature>